<evidence type="ECO:0000313" key="3">
    <source>
        <dbReference type="Proteomes" id="UP001151478"/>
    </source>
</evidence>
<dbReference type="InterPro" id="IPR003647">
    <property type="entry name" value="Intron_nuc_1_rpt"/>
</dbReference>
<proteinExistence type="predicted"/>
<dbReference type="InterPro" id="IPR035901">
    <property type="entry name" value="GIY-YIG_endonuc_sf"/>
</dbReference>
<dbReference type="InterPro" id="IPR000305">
    <property type="entry name" value="GIY-YIG_endonuc"/>
</dbReference>
<dbReference type="SMART" id="SM00465">
    <property type="entry name" value="GIYc"/>
    <property type="match status" value="1"/>
</dbReference>
<dbReference type="PROSITE" id="PS50164">
    <property type="entry name" value="GIY_YIG"/>
    <property type="match status" value="1"/>
</dbReference>
<reference evidence="2" key="1">
    <citation type="submission" date="2023-02" db="EMBL/GenBank/DDBJ databases">
        <title>Polaribacter ponticola sp. nov., isolated from seawater.</title>
        <authorList>
            <person name="Baek J.H."/>
            <person name="Kim J.M."/>
            <person name="Choi D.G."/>
            <person name="Jeon C.O."/>
        </authorList>
    </citation>
    <scope>NUCLEOTIDE SEQUENCE</scope>
    <source>
        <strain evidence="2">MSW5</strain>
    </source>
</reference>
<dbReference type="Pfam" id="PF07453">
    <property type="entry name" value="NUMOD1"/>
    <property type="match status" value="1"/>
</dbReference>
<comment type="caution">
    <text evidence="2">The sequence shown here is derived from an EMBL/GenBank/DDBJ whole genome shotgun (WGS) entry which is preliminary data.</text>
</comment>
<dbReference type="Gene3D" id="1.10.10.10">
    <property type="entry name" value="Winged helix-like DNA-binding domain superfamily/Winged helix DNA-binding domain"/>
    <property type="match status" value="2"/>
</dbReference>
<evidence type="ECO:0000313" key="2">
    <source>
        <dbReference type="EMBL" id="MDD7913186.1"/>
    </source>
</evidence>
<protein>
    <submittedName>
        <fullName evidence="2">GIY-YIG nuclease family protein</fullName>
    </submittedName>
</protein>
<dbReference type="InterPro" id="IPR006350">
    <property type="entry name" value="Intron_endoG1"/>
</dbReference>
<dbReference type="CDD" id="cd10443">
    <property type="entry name" value="GIY-YIG_HE_Tlr8p_PBC-V_like"/>
    <property type="match status" value="1"/>
</dbReference>
<organism evidence="2 3">
    <name type="scientific">Polaribacter ponticola</name>
    <dbReference type="NCBI Taxonomy" id="2978475"/>
    <lineage>
        <taxon>Bacteria</taxon>
        <taxon>Pseudomonadati</taxon>
        <taxon>Bacteroidota</taxon>
        <taxon>Flavobacteriia</taxon>
        <taxon>Flavobacteriales</taxon>
        <taxon>Flavobacteriaceae</taxon>
    </lineage>
</organism>
<dbReference type="SMART" id="SM00497">
    <property type="entry name" value="IENR1"/>
    <property type="match status" value="2"/>
</dbReference>
<gene>
    <name evidence="2" type="ORF">N5A56_001465</name>
</gene>
<feature type="domain" description="GIY-YIG" evidence="1">
    <location>
        <begin position="6"/>
        <end position="95"/>
    </location>
</feature>
<accession>A0ABT5S6P1</accession>
<dbReference type="RefSeq" id="WP_265724096.1">
    <property type="nucleotide sequence ID" value="NZ_JAOSLC020000002.1"/>
</dbReference>
<sequence length="220" mass="25259">MKETITYNYIYKVTNNIDNKIYIGATTKSIEERKKDHLKKSKKGKSYAFQNAIATYGIEAFKWEVLETVATKDELANKEKEYILEYNSKEDGYNMSIGGELEKTVYQYDISSGKLLNKYSNLTNAGAVIGLNKQDLSKVCLSVNKVCKGFYWTYDYVEKFIPKQDLRRKVVHQYTLPGIFIKEFVSVSEASSQTGCNKSGIAKVCRGERKHCGNYLWKYS</sequence>
<dbReference type="SUPFAM" id="SSF64496">
    <property type="entry name" value="DNA-binding domain of intron-encoded endonucleases"/>
    <property type="match status" value="1"/>
</dbReference>
<dbReference type="Gene3D" id="3.40.1440.10">
    <property type="entry name" value="GIY-YIG endonuclease"/>
    <property type="match status" value="1"/>
</dbReference>
<dbReference type="EMBL" id="JAOSLC020000002">
    <property type="protein sequence ID" value="MDD7913186.1"/>
    <property type="molecule type" value="Genomic_DNA"/>
</dbReference>
<dbReference type="Proteomes" id="UP001151478">
    <property type="component" value="Unassembled WGS sequence"/>
</dbReference>
<keyword evidence="3" id="KW-1185">Reference proteome</keyword>
<name>A0ABT5S6P1_9FLAO</name>
<dbReference type="NCBIfam" id="TIGR01453">
    <property type="entry name" value="grpIintron_endo"/>
    <property type="match status" value="1"/>
</dbReference>
<dbReference type="Pfam" id="PF01541">
    <property type="entry name" value="GIY-YIG"/>
    <property type="match status" value="1"/>
</dbReference>
<dbReference type="SUPFAM" id="SSF82771">
    <property type="entry name" value="GIY-YIG endonuclease"/>
    <property type="match status" value="1"/>
</dbReference>
<dbReference type="InterPro" id="IPR010896">
    <property type="entry name" value="NUMOD1"/>
</dbReference>
<dbReference type="InterPro" id="IPR036388">
    <property type="entry name" value="WH-like_DNA-bd_sf"/>
</dbReference>
<evidence type="ECO:0000259" key="1">
    <source>
        <dbReference type="PROSITE" id="PS50164"/>
    </source>
</evidence>